<reference evidence="1" key="1">
    <citation type="submission" date="2022-04" db="EMBL/GenBank/DDBJ databases">
        <title>Genome of the entomopathogenic fungus Entomophthora muscae.</title>
        <authorList>
            <person name="Elya C."/>
            <person name="Lovett B.R."/>
            <person name="Lee E."/>
            <person name="Macias A.M."/>
            <person name="Hajek A.E."/>
            <person name="De Bivort B.L."/>
            <person name="Kasson M.T."/>
            <person name="De Fine Licht H.H."/>
            <person name="Stajich J.E."/>
        </authorList>
    </citation>
    <scope>NUCLEOTIDE SEQUENCE</scope>
    <source>
        <strain evidence="1">Berkeley</strain>
    </source>
</reference>
<evidence type="ECO:0000313" key="1">
    <source>
        <dbReference type="EMBL" id="KAJ9059397.1"/>
    </source>
</evidence>
<evidence type="ECO:0000313" key="2">
    <source>
        <dbReference type="Proteomes" id="UP001165960"/>
    </source>
</evidence>
<protein>
    <submittedName>
        <fullName evidence="1">Uncharacterized protein</fullName>
    </submittedName>
</protein>
<comment type="caution">
    <text evidence="1">The sequence shown here is derived from an EMBL/GenBank/DDBJ whole genome shotgun (WGS) entry which is preliminary data.</text>
</comment>
<sequence>MCSVAVYICSVMVGVCVLTASFRMVVVCICSVVSKPQAQAVNKVPTKQVCDPQSNYPVTQSQTRKSTQTTKSTNMNR</sequence>
<dbReference type="Proteomes" id="UP001165960">
    <property type="component" value="Unassembled WGS sequence"/>
</dbReference>
<keyword evidence="2" id="KW-1185">Reference proteome</keyword>
<name>A0ACC2SAV1_9FUNG</name>
<accession>A0ACC2SAV1</accession>
<gene>
    <name evidence="1" type="ORF">DSO57_1002817</name>
</gene>
<organism evidence="1 2">
    <name type="scientific">Entomophthora muscae</name>
    <dbReference type="NCBI Taxonomy" id="34485"/>
    <lineage>
        <taxon>Eukaryota</taxon>
        <taxon>Fungi</taxon>
        <taxon>Fungi incertae sedis</taxon>
        <taxon>Zoopagomycota</taxon>
        <taxon>Entomophthoromycotina</taxon>
        <taxon>Entomophthoromycetes</taxon>
        <taxon>Entomophthorales</taxon>
        <taxon>Entomophthoraceae</taxon>
        <taxon>Entomophthora</taxon>
    </lineage>
</organism>
<dbReference type="EMBL" id="QTSX02005686">
    <property type="protein sequence ID" value="KAJ9059397.1"/>
    <property type="molecule type" value="Genomic_DNA"/>
</dbReference>
<proteinExistence type="predicted"/>